<dbReference type="AlphaFoldDB" id="A0A1W2B1V1"/>
<dbReference type="OrthoDB" id="9802272at2"/>
<dbReference type="STRING" id="1938817.SAMN06296008_11116"/>
<proteinExistence type="predicted"/>
<dbReference type="Proteomes" id="UP000192708">
    <property type="component" value="Unassembled WGS sequence"/>
</dbReference>
<dbReference type="RefSeq" id="WP_084284253.1">
    <property type="nucleotide sequence ID" value="NZ_FWXJ01000011.1"/>
</dbReference>
<feature type="domain" description="PIN" evidence="1">
    <location>
        <begin position="6"/>
        <end position="115"/>
    </location>
</feature>
<dbReference type="CDD" id="cd09854">
    <property type="entry name" value="PIN_VapC-like"/>
    <property type="match status" value="1"/>
</dbReference>
<dbReference type="Pfam" id="PF13470">
    <property type="entry name" value="PIN_3"/>
    <property type="match status" value="1"/>
</dbReference>
<name>A0A1W2B1V1_9BURK</name>
<dbReference type="PANTHER" id="PTHR34610:SF3">
    <property type="entry name" value="SSL7007 PROTEIN"/>
    <property type="match status" value="1"/>
</dbReference>
<reference evidence="2 3" key="1">
    <citation type="submission" date="2017-04" db="EMBL/GenBank/DDBJ databases">
        <authorList>
            <person name="Afonso C.L."/>
            <person name="Miller P.J."/>
            <person name="Scott M.A."/>
            <person name="Spackman E."/>
            <person name="Goraichik I."/>
            <person name="Dimitrov K.M."/>
            <person name="Suarez D.L."/>
            <person name="Swayne D.E."/>
        </authorList>
    </citation>
    <scope>NUCLEOTIDE SEQUENCE [LARGE SCALE GENOMIC DNA]</scope>
    <source>
        <strain evidence="2 3">VK13</strain>
    </source>
</reference>
<organism evidence="2 3">
    <name type="scientific">Polynucleobacter kasalickyi</name>
    <dbReference type="NCBI Taxonomy" id="1938817"/>
    <lineage>
        <taxon>Bacteria</taxon>
        <taxon>Pseudomonadati</taxon>
        <taxon>Pseudomonadota</taxon>
        <taxon>Betaproteobacteria</taxon>
        <taxon>Burkholderiales</taxon>
        <taxon>Burkholderiaceae</taxon>
        <taxon>Polynucleobacter</taxon>
    </lineage>
</organism>
<keyword evidence="3" id="KW-1185">Reference proteome</keyword>
<dbReference type="PANTHER" id="PTHR34610">
    <property type="entry name" value="SSL7007 PROTEIN"/>
    <property type="match status" value="1"/>
</dbReference>
<evidence type="ECO:0000259" key="1">
    <source>
        <dbReference type="Pfam" id="PF13470"/>
    </source>
</evidence>
<sequence length="145" mass="17144">MSEKIRIVIDTNILLDIVYFDDPKIQILKKALENKQIEAWSCALIWDEFLDVLRRPAFYTDEVSYLRMMAQARCYFQFETNNIPPSPFKCKDKDDQIFIDLAVSKAPCWLISRDLEVLKLARRLLSVNVYVRQVEMSKLFSTTPW</sequence>
<dbReference type="InterPro" id="IPR002716">
    <property type="entry name" value="PIN_dom"/>
</dbReference>
<dbReference type="InterPro" id="IPR002850">
    <property type="entry name" value="PIN_toxin-like"/>
</dbReference>
<protein>
    <submittedName>
        <fullName evidence="2">Predicted nucleic acid-binding protein, contains PIN domain</fullName>
    </submittedName>
</protein>
<dbReference type="SUPFAM" id="SSF88723">
    <property type="entry name" value="PIN domain-like"/>
    <property type="match status" value="1"/>
</dbReference>
<accession>A0A1W2B1V1</accession>
<gene>
    <name evidence="2" type="ORF">SAMN06296008_11116</name>
</gene>
<dbReference type="InterPro" id="IPR029060">
    <property type="entry name" value="PIN-like_dom_sf"/>
</dbReference>
<dbReference type="EMBL" id="FWXJ01000011">
    <property type="protein sequence ID" value="SMC66711.1"/>
    <property type="molecule type" value="Genomic_DNA"/>
</dbReference>
<evidence type="ECO:0000313" key="3">
    <source>
        <dbReference type="Proteomes" id="UP000192708"/>
    </source>
</evidence>
<evidence type="ECO:0000313" key="2">
    <source>
        <dbReference type="EMBL" id="SMC66711.1"/>
    </source>
</evidence>